<dbReference type="AlphaFoldDB" id="A0A182XRM8"/>
<protein>
    <submittedName>
        <fullName evidence="1">Uncharacterized protein</fullName>
    </submittedName>
</protein>
<organism evidence="1 2">
    <name type="scientific">Anopheles quadriannulatus</name>
    <name type="common">Mosquito</name>
    <dbReference type="NCBI Taxonomy" id="34691"/>
    <lineage>
        <taxon>Eukaryota</taxon>
        <taxon>Metazoa</taxon>
        <taxon>Ecdysozoa</taxon>
        <taxon>Arthropoda</taxon>
        <taxon>Hexapoda</taxon>
        <taxon>Insecta</taxon>
        <taxon>Pterygota</taxon>
        <taxon>Neoptera</taxon>
        <taxon>Endopterygota</taxon>
        <taxon>Diptera</taxon>
        <taxon>Nematocera</taxon>
        <taxon>Culicoidea</taxon>
        <taxon>Culicidae</taxon>
        <taxon>Anophelinae</taxon>
        <taxon>Anopheles</taxon>
    </lineage>
</organism>
<dbReference type="EnsemblMetazoa" id="AQUA014500-RB">
    <property type="protein sequence ID" value="AQUA014500-PB"/>
    <property type="gene ID" value="AQUA014500"/>
</dbReference>
<proteinExistence type="predicted"/>
<accession>A0A182XRM8</accession>
<sequence>QRGTKRAVTDTTFVKKVPFASVCFVFDRAGGWNTLSEIGKERSASTQYDRSTV</sequence>
<dbReference type="VEuPathDB" id="VectorBase:AQUA014500"/>
<keyword evidence="2" id="KW-1185">Reference proteome</keyword>
<name>A0A182XRM8_ANOQN</name>
<evidence type="ECO:0000313" key="2">
    <source>
        <dbReference type="Proteomes" id="UP000076407"/>
    </source>
</evidence>
<evidence type="ECO:0000313" key="1">
    <source>
        <dbReference type="EnsemblMetazoa" id="AQUA014500-PB"/>
    </source>
</evidence>
<reference evidence="1" key="1">
    <citation type="submission" date="2020-05" db="UniProtKB">
        <authorList>
            <consortium name="EnsemblMetazoa"/>
        </authorList>
    </citation>
    <scope>IDENTIFICATION</scope>
    <source>
        <strain evidence="1">SANGQUA</strain>
    </source>
</reference>
<dbReference type="Proteomes" id="UP000076407">
    <property type="component" value="Unassembled WGS sequence"/>
</dbReference>